<evidence type="ECO:0000313" key="4">
    <source>
        <dbReference type="Proteomes" id="UP001501461"/>
    </source>
</evidence>
<reference evidence="4" key="1">
    <citation type="journal article" date="2019" name="Int. J. Syst. Evol. Microbiol.">
        <title>The Global Catalogue of Microorganisms (GCM) 10K type strain sequencing project: providing services to taxonomists for standard genome sequencing and annotation.</title>
        <authorList>
            <consortium name="The Broad Institute Genomics Platform"/>
            <consortium name="The Broad Institute Genome Sequencing Center for Infectious Disease"/>
            <person name="Wu L."/>
            <person name="Ma J."/>
        </authorList>
    </citation>
    <scope>NUCLEOTIDE SEQUENCE [LARGE SCALE GENOMIC DNA]</scope>
    <source>
        <strain evidence="4">JCM 13595</strain>
    </source>
</reference>
<organism evidence="3 4">
    <name type="scientific">Yaniella flava</name>
    <dbReference type="NCBI Taxonomy" id="287930"/>
    <lineage>
        <taxon>Bacteria</taxon>
        <taxon>Bacillati</taxon>
        <taxon>Actinomycetota</taxon>
        <taxon>Actinomycetes</taxon>
        <taxon>Micrococcales</taxon>
        <taxon>Micrococcaceae</taxon>
        <taxon>Yaniella</taxon>
    </lineage>
</organism>
<comment type="caution">
    <text evidence="3">The sequence shown here is derived from an EMBL/GenBank/DDBJ whole genome shotgun (WGS) entry which is preliminary data.</text>
</comment>
<keyword evidence="2" id="KW-0472">Membrane</keyword>
<dbReference type="Proteomes" id="UP001501461">
    <property type="component" value="Unassembled WGS sequence"/>
</dbReference>
<keyword evidence="2" id="KW-0812">Transmembrane</keyword>
<protein>
    <recommendedName>
        <fullName evidence="5">LPXTG cell wall anchor domain-containing protein</fullName>
    </recommendedName>
</protein>
<proteinExistence type="predicted"/>
<evidence type="ECO:0000256" key="2">
    <source>
        <dbReference type="SAM" id="Phobius"/>
    </source>
</evidence>
<dbReference type="NCBIfam" id="TIGR01167">
    <property type="entry name" value="LPXTG_anchor"/>
    <property type="match status" value="1"/>
</dbReference>
<feature type="transmembrane region" description="Helical" evidence="2">
    <location>
        <begin position="29"/>
        <end position="50"/>
    </location>
</feature>
<feature type="region of interest" description="Disordered" evidence="1">
    <location>
        <begin position="1"/>
        <end position="23"/>
    </location>
</feature>
<sequence length="63" mass="6567">MTAGEYDHSDDEGDPDAQPSDGFLANTSASITIAVLIGLVAIGLGMLLVARRRKTAAEQPPEL</sequence>
<accession>A0ABP5FQ39</accession>
<gene>
    <name evidence="3" type="ORF">GCM10009720_06330</name>
</gene>
<evidence type="ECO:0008006" key="5">
    <source>
        <dbReference type="Google" id="ProtNLM"/>
    </source>
</evidence>
<evidence type="ECO:0000256" key="1">
    <source>
        <dbReference type="SAM" id="MobiDB-lite"/>
    </source>
</evidence>
<evidence type="ECO:0000313" key="3">
    <source>
        <dbReference type="EMBL" id="GAA2029197.1"/>
    </source>
</evidence>
<keyword evidence="4" id="KW-1185">Reference proteome</keyword>
<name>A0ABP5FQ39_9MICC</name>
<dbReference type="EMBL" id="BAAAMN010000010">
    <property type="protein sequence ID" value="GAA2029197.1"/>
    <property type="molecule type" value="Genomic_DNA"/>
</dbReference>
<keyword evidence="2" id="KW-1133">Transmembrane helix</keyword>